<reference evidence="3" key="1">
    <citation type="submission" date="2019-12" db="EMBL/GenBank/DDBJ databases">
        <authorList>
            <person name="Cremers G."/>
        </authorList>
    </citation>
    <scope>NUCLEOTIDE SEQUENCE</scope>
    <source>
        <strain evidence="3">Vvax</strain>
    </source>
</reference>
<gene>
    <name evidence="3" type="ORF">VVAX_06639</name>
</gene>
<evidence type="ECO:0000259" key="2">
    <source>
        <dbReference type="SMART" id="SM00062"/>
    </source>
</evidence>
<dbReference type="PANTHER" id="PTHR35936">
    <property type="entry name" value="MEMBRANE-BOUND LYTIC MUREIN TRANSGLYCOSYLASE F"/>
    <property type="match status" value="1"/>
</dbReference>
<dbReference type="PANTHER" id="PTHR35936:SF17">
    <property type="entry name" value="ARGININE-BINDING EXTRACELLULAR PROTEIN ARTP"/>
    <property type="match status" value="1"/>
</dbReference>
<evidence type="ECO:0000313" key="3">
    <source>
        <dbReference type="EMBL" id="CAA2110395.1"/>
    </source>
</evidence>
<feature type="domain" description="Solute-binding protein family 3/N-terminal" evidence="2">
    <location>
        <begin position="82"/>
        <end position="304"/>
    </location>
</feature>
<protein>
    <recommendedName>
        <fullName evidence="2">Solute-binding protein family 3/N-terminal domain-containing protein</fullName>
    </recommendedName>
</protein>
<dbReference type="InterPro" id="IPR001638">
    <property type="entry name" value="Solute-binding_3/MltF_N"/>
</dbReference>
<evidence type="ECO:0000256" key="1">
    <source>
        <dbReference type="ARBA" id="ARBA00022729"/>
    </source>
</evidence>
<dbReference type="AlphaFoldDB" id="A0A679JBP3"/>
<name>A0A679JBP3_VARPD</name>
<accession>A0A679JBP3</accession>
<dbReference type="SMART" id="SM00062">
    <property type="entry name" value="PBPb"/>
    <property type="match status" value="1"/>
</dbReference>
<dbReference type="RefSeq" id="WP_339094871.1">
    <property type="nucleotide sequence ID" value="NZ_LR743508.1"/>
</dbReference>
<dbReference type="Pfam" id="PF00497">
    <property type="entry name" value="SBP_bac_3"/>
    <property type="match status" value="1"/>
</dbReference>
<dbReference type="EMBL" id="LR743508">
    <property type="protein sequence ID" value="CAA2110395.1"/>
    <property type="molecule type" value="Genomic_DNA"/>
</dbReference>
<sequence length="319" mass="33335">MNEAASGPADRRRASRVAAGTVAAAALALAVLGGIGGSWAFTDPGDARLPASLGWLRLLDTAPPLAALPKGPVLAHATARGELRVGVRRYPRPAPPEAPTPPEPDAFDAALARRLADSLGVRLQLVGLAPEERESALRNGRVDLLVAGVSDDAAPQQGIAAAPGSYDTGRGEVVALRRGRVQDETALRGASVCVGEGSGYAGAVAQRYGAQPRSYPSSVHAASAFMAGECAALAEDGEVLQRLMRNEEWRFYRPLARGLVPRADASVRLAEGDAVSRDYIAAALRRWQADGTLARARSARAGNLQFEITLLKDGLVCHS</sequence>
<dbReference type="Gene3D" id="3.40.190.10">
    <property type="entry name" value="Periplasmic binding protein-like II"/>
    <property type="match status" value="2"/>
</dbReference>
<organism evidence="3">
    <name type="scientific">Variovorax paradoxus</name>
    <dbReference type="NCBI Taxonomy" id="34073"/>
    <lineage>
        <taxon>Bacteria</taxon>
        <taxon>Pseudomonadati</taxon>
        <taxon>Pseudomonadota</taxon>
        <taxon>Betaproteobacteria</taxon>
        <taxon>Burkholderiales</taxon>
        <taxon>Comamonadaceae</taxon>
        <taxon>Variovorax</taxon>
    </lineage>
</organism>
<keyword evidence="1" id="KW-0732">Signal</keyword>
<proteinExistence type="predicted"/>
<dbReference type="SUPFAM" id="SSF53850">
    <property type="entry name" value="Periplasmic binding protein-like II"/>
    <property type="match status" value="1"/>
</dbReference>